<dbReference type="EC" id="1.14.14.-" evidence="13"/>
<keyword evidence="16" id="KW-1185">Reference proteome</keyword>
<feature type="binding site" description="axial binding residue" evidence="11">
    <location>
        <position position="446"/>
    </location>
    <ligand>
        <name>heme</name>
        <dbReference type="ChEBI" id="CHEBI:30413"/>
    </ligand>
    <ligandPart>
        <name>Fe</name>
        <dbReference type="ChEBI" id="CHEBI:18248"/>
    </ligandPart>
</feature>
<dbReference type="GO" id="GO:0005789">
    <property type="term" value="C:endoplasmic reticulum membrane"/>
    <property type="evidence" value="ECO:0007669"/>
    <property type="project" value="UniProtKB-SubCell"/>
</dbReference>
<dbReference type="Gene3D" id="1.10.630.10">
    <property type="entry name" value="Cytochrome P450"/>
    <property type="match status" value="1"/>
</dbReference>
<evidence type="ECO:0000256" key="3">
    <source>
        <dbReference type="ARBA" id="ARBA00022617"/>
    </source>
</evidence>
<dbReference type="Pfam" id="PF00067">
    <property type="entry name" value="p450"/>
    <property type="match status" value="1"/>
</dbReference>
<keyword evidence="14" id="KW-0812">Transmembrane</keyword>
<dbReference type="OMA" id="TIAMFQE"/>
<dbReference type="GO" id="GO:0006805">
    <property type="term" value="P:xenobiotic metabolic process"/>
    <property type="evidence" value="ECO:0007669"/>
    <property type="project" value="TreeGrafter"/>
</dbReference>
<evidence type="ECO:0000313" key="15">
    <source>
        <dbReference type="Ensembl" id="ENSCLAP00000024153.1"/>
    </source>
</evidence>
<dbReference type="InterPro" id="IPR001128">
    <property type="entry name" value="Cyt_P450"/>
</dbReference>
<evidence type="ECO:0000256" key="4">
    <source>
        <dbReference type="ARBA" id="ARBA00022723"/>
    </source>
</evidence>
<protein>
    <recommendedName>
        <fullName evidence="13">Cytochrome P450</fullName>
        <ecNumber evidence="13">1.14.14.-</ecNumber>
    </recommendedName>
</protein>
<sequence length="500" mass="56013">MGLLTGDALFSVAVAVAVFLLLVDLMHRRQRWAARYPPGPLPVPGLGNLLQVDFQNVPYSFYKLQHQFGDVFSLQFAWTPVVVVNGLAAAREVLVNHGEDTSDRPQIPTQELLGFTPRAQGVIGAPYGPTWREQRRFCVSTLRNFGLGKKSLEQWVNEEAACLCDAFANHAGKPFHPNALLSKAVCNVIASLIYARRFEYDDSIGIRMTQLLEDSMREDNGLLLQVVNSMPLLLHIPWVAAKVLPAQRSIMALLKELLTEHNTAWDPDQPPRDLTDAFLTEVHKAKGNSESSFNDENLRLVVSELFTAGMVTTSITMSWALLLMILHPDVQRRVQQEIDEVIGQGRPPEMADQARMPFTNAVIHEVQRFADIIPMGVPHMASRDTEVQGFCIPKGTMLMINLSSVLKDETVWEKPLQFHPGHFLDAEGRFVKREGFMPFSAGPRTCLGEPLARMELFLFFTCLLQRFSFSVPEGQPRPSDRGILSFILAPSPYQLCALPR</sequence>
<dbReference type="PANTHER" id="PTHR24300">
    <property type="entry name" value="CYTOCHROME P450 508A4-RELATED"/>
    <property type="match status" value="1"/>
</dbReference>
<dbReference type="SUPFAM" id="SSF48264">
    <property type="entry name" value="Cytochrome P450"/>
    <property type="match status" value="1"/>
</dbReference>
<dbReference type="InterPro" id="IPR036396">
    <property type="entry name" value="Cyt_P450_sf"/>
</dbReference>
<dbReference type="PRINTS" id="PR00463">
    <property type="entry name" value="EP450I"/>
</dbReference>
<dbReference type="InterPro" id="IPR017972">
    <property type="entry name" value="Cyt_P450_CS"/>
</dbReference>
<dbReference type="AlphaFoldDB" id="A0A8C2W2D5"/>
<evidence type="ECO:0000256" key="12">
    <source>
        <dbReference type="RuleBase" id="RU000461"/>
    </source>
</evidence>
<dbReference type="PRINTS" id="PR01686">
    <property type="entry name" value="EP450ICYP2D"/>
</dbReference>
<comment type="function">
    <text evidence="13">Cytochromes P450 are a group of heme-thiolate monooxygenases. In liver microsomes, this enzyme is involved in an NADPH-dependent electron transport pathway. It oxidizes a variety of structurally unrelated compounds, including steroids, fatty acids, and xenobiotics.</text>
</comment>
<keyword evidence="7 12" id="KW-0560">Oxidoreductase</keyword>
<evidence type="ECO:0000256" key="7">
    <source>
        <dbReference type="ARBA" id="ARBA00023002"/>
    </source>
</evidence>
<dbReference type="PROSITE" id="PS00086">
    <property type="entry name" value="CYTOCHROME_P450"/>
    <property type="match status" value="1"/>
</dbReference>
<proteinExistence type="inferred from homology"/>
<evidence type="ECO:0000256" key="1">
    <source>
        <dbReference type="ARBA" id="ARBA00001971"/>
    </source>
</evidence>
<keyword evidence="5" id="KW-0256">Endoplasmic reticulum</keyword>
<dbReference type="RefSeq" id="XP_005379462.1">
    <property type="nucleotide sequence ID" value="XM_005379405.2"/>
</dbReference>
<dbReference type="GO" id="GO:0019369">
    <property type="term" value="P:arachidonate metabolic process"/>
    <property type="evidence" value="ECO:0007669"/>
    <property type="project" value="TreeGrafter"/>
</dbReference>
<dbReference type="CDD" id="cd20663">
    <property type="entry name" value="CYP2D"/>
    <property type="match status" value="1"/>
</dbReference>
<dbReference type="OrthoDB" id="3934656at2759"/>
<dbReference type="InterPro" id="IPR008069">
    <property type="entry name" value="Cyt_P450_E_grp-I_CYP2D-like"/>
</dbReference>
<keyword evidence="8 11" id="KW-0408">Iron</keyword>
<keyword evidence="3 11" id="KW-0349">Heme</keyword>
<dbReference type="GO" id="GO:0016712">
    <property type="term" value="F:oxidoreductase activity, acting on paired donors, with incorporation or reduction of molecular oxygen, reduced flavin or flavoprotein as one donor, and incorporation of one atom of oxygen"/>
    <property type="evidence" value="ECO:0007669"/>
    <property type="project" value="InterPro"/>
</dbReference>
<keyword evidence="10 14" id="KW-0472">Membrane</keyword>
<feature type="transmembrane region" description="Helical" evidence="14">
    <location>
        <begin position="6"/>
        <end position="26"/>
    </location>
</feature>
<dbReference type="InterPro" id="IPR050182">
    <property type="entry name" value="Cytochrome_P450_fam2"/>
</dbReference>
<feature type="transmembrane region" description="Helical" evidence="14">
    <location>
        <begin position="305"/>
        <end position="326"/>
    </location>
</feature>
<evidence type="ECO:0000256" key="8">
    <source>
        <dbReference type="ARBA" id="ARBA00023004"/>
    </source>
</evidence>
<dbReference type="GO" id="GO:0005506">
    <property type="term" value="F:iron ion binding"/>
    <property type="evidence" value="ECO:0007669"/>
    <property type="project" value="UniProtKB-UniRule"/>
</dbReference>
<keyword evidence="14" id="KW-1133">Transmembrane helix</keyword>
<dbReference type="PANTHER" id="PTHR24300:SF1">
    <property type="entry name" value="CYTOCHROME P450 2D6-RELATED"/>
    <property type="match status" value="1"/>
</dbReference>
<dbReference type="GO" id="GO:0020037">
    <property type="term" value="F:heme binding"/>
    <property type="evidence" value="ECO:0007669"/>
    <property type="project" value="UniProtKB-UniRule"/>
</dbReference>
<evidence type="ECO:0000256" key="11">
    <source>
        <dbReference type="PIRSR" id="PIRSR602401-1"/>
    </source>
</evidence>
<keyword evidence="6" id="KW-0492">Microsome</keyword>
<gene>
    <name evidence="15" type="primary">LOC102007420</name>
</gene>
<evidence type="ECO:0000256" key="9">
    <source>
        <dbReference type="ARBA" id="ARBA00023033"/>
    </source>
</evidence>
<reference evidence="15" key="1">
    <citation type="submission" date="2025-08" db="UniProtKB">
        <authorList>
            <consortium name="Ensembl"/>
        </authorList>
    </citation>
    <scope>IDENTIFICATION</scope>
</reference>
<keyword evidence="4 11" id="KW-0479">Metal-binding</keyword>
<dbReference type="Ensembl" id="ENSCLAT00000024386.1">
    <property type="protein sequence ID" value="ENSCLAP00000024153.1"/>
    <property type="gene ID" value="ENSCLAG00000016575.1"/>
</dbReference>
<dbReference type="GeneID" id="102007420"/>
<comment type="cofactor">
    <cofactor evidence="1 11 13">
        <name>heme</name>
        <dbReference type="ChEBI" id="CHEBI:30413"/>
    </cofactor>
</comment>
<dbReference type="PRINTS" id="PR00385">
    <property type="entry name" value="P450"/>
</dbReference>
<evidence type="ECO:0000256" key="5">
    <source>
        <dbReference type="ARBA" id="ARBA00022824"/>
    </source>
</evidence>
<name>A0A8C2W2D5_CHILA</name>
<evidence type="ECO:0000256" key="13">
    <source>
        <dbReference type="RuleBase" id="RU368047"/>
    </source>
</evidence>
<organism evidence="15 16">
    <name type="scientific">Chinchilla lanigera</name>
    <name type="common">Long-tailed chinchilla</name>
    <name type="synonym">Chinchilla villidera</name>
    <dbReference type="NCBI Taxonomy" id="34839"/>
    <lineage>
        <taxon>Eukaryota</taxon>
        <taxon>Metazoa</taxon>
        <taxon>Chordata</taxon>
        <taxon>Craniata</taxon>
        <taxon>Vertebrata</taxon>
        <taxon>Euteleostomi</taxon>
        <taxon>Mammalia</taxon>
        <taxon>Eutheria</taxon>
        <taxon>Euarchontoglires</taxon>
        <taxon>Glires</taxon>
        <taxon>Rodentia</taxon>
        <taxon>Hystricomorpha</taxon>
        <taxon>Chinchillidae</taxon>
        <taxon>Chinchilla</taxon>
    </lineage>
</organism>
<comment type="subcellular location">
    <subcellularLocation>
        <location evidence="13">Endoplasmic reticulum membrane</location>
    </subcellularLocation>
    <subcellularLocation>
        <location evidence="13">Microsome membrane</location>
    </subcellularLocation>
</comment>
<evidence type="ECO:0000256" key="2">
    <source>
        <dbReference type="ARBA" id="ARBA00010617"/>
    </source>
</evidence>
<accession>A0A8C2W2D5</accession>
<dbReference type="Proteomes" id="UP000694398">
    <property type="component" value="Unassembled WGS sequence"/>
</dbReference>
<evidence type="ECO:0000256" key="14">
    <source>
        <dbReference type="SAM" id="Phobius"/>
    </source>
</evidence>
<dbReference type="FunFam" id="1.10.630.10:FF:000004">
    <property type="entry name" value="cytochrome P450 2D15 isoform X1"/>
    <property type="match status" value="1"/>
</dbReference>
<comment type="similarity">
    <text evidence="2 12">Belongs to the cytochrome P450 family.</text>
</comment>
<keyword evidence="9 12" id="KW-0503">Monooxygenase</keyword>
<dbReference type="GeneTree" id="ENSGT00940000153331"/>
<evidence type="ECO:0000256" key="6">
    <source>
        <dbReference type="ARBA" id="ARBA00022848"/>
    </source>
</evidence>
<evidence type="ECO:0000313" key="16">
    <source>
        <dbReference type="Proteomes" id="UP000694398"/>
    </source>
</evidence>
<evidence type="ECO:0000256" key="10">
    <source>
        <dbReference type="ARBA" id="ARBA00023136"/>
    </source>
</evidence>
<dbReference type="InterPro" id="IPR002401">
    <property type="entry name" value="Cyt_P450_E_grp-I"/>
</dbReference>
<reference evidence="15" key="2">
    <citation type="submission" date="2025-09" db="UniProtKB">
        <authorList>
            <consortium name="Ensembl"/>
        </authorList>
    </citation>
    <scope>IDENTIFICATION</scope>
</reference>